<keyword evidence="1" id="KW-0489">Methyltransferase</keyword>
<organism evidence="1 2">
    <name type="scientific">Aquisphaera giovannonii</name>
    <dbReference type="NCBI Taxonomy" id="406548"/>
    <lineage>
        <taxon>Bacteria</taxon>
        <taxon>Pseudomonadati</taxon>
        <taxon>Planctomycetota</taxon>
        <taxon>Planctomycetia</taxon>
        <taxon>Isosphaerales</taxon>
        <taxon>Isosphaeraceae</taxon>
        <taxon>Aquisphaera</taxon>
    </lineage>
</organism>
<sequence length="261" mass="29070">MITRWSEGLADDNMAEDILVDLGEVIARHPWWRARAALTMDLLRRLGVRPPARVLDAGCGWGTTLEALEARGYRAAGADISRRALEKLDRPGRELIEADLTRPLPPGLPPYDAALLLDVIEHIEDDREALARAGSLVKPGGVLIASVPAQPGLFTEFDAIQGHRRRYLPETLRGAFQGTGLDLERTFWWGAWMVPVLRWQRKAKRAAPGESPAETYRRYLKLPPWPGPLALRLAYALEHRRALAGKLRTGTSLFAVARRPA</sequence>
<dbReference type="RefSeq" id="WP_148597748.1">
    <property type="nucleotide sequence ID" value="NZ_CP042997.1"/>
</dbReference>
<keyword evidence="1" id="KW-0808">Transferase</keyword>
<dbReference type="GO" id="GO:0008168">
    <property type="term" value="F:methyltransferase activity"/>
    <property type="evidence" value="ECO:0007669"/>
    <property type="project" value="UniProtKB-KW"/>
</dbReference>
<keyword evidence="1" id="KW-0830">Ubiquinone</keyword>
<dbReference type="KEGG" id="agv:OJF2_68890"/>
<dbReference type="EMBL" id="CP042997">
    <property type="protein sequence ID" value="QEH38291.1"/>
    <property type="molecule type" value="Genomic_DNA"/>
</dbReference>
<dbReference type="Pfam" id="PF13489">
    <property type="entry name" value="Methyltransf_23"/>
    <property type="match status" value="1"/>
</dbReference>
<dbReference type="AlphaFoldDB" id="A0A5B9WE95"/>
<accession>A0A5B9WE95</accession>
<dbReference type="PANTHER" id="PTHR43861">
    <property type="entry name" value="TRANS-ACONITATE 2-METHYLTRANSFERASE-RELATED"/>
    <property type="match status" value="1"/>
</dbReference>
<dbReference type="InterPro" id="IPR029063">
    <property type="entry name" value="SAM-dependent_MTases_sf"/>
</dbReference>
<dbReference type="SUPFAM" id="SSF53335">
    <property type="entry name" value="S-adenosyl-L-methionine-dependent methyltransferases"/>
    <property type="match status" value="1"/>
</dbReference>
<name>A0A5B9WE95_9BACT</name>
<dbReference type="Gene3D" id="3.40.50.150">
    <property type="entry name" value="Vaccinia Virus protein VP39"/>
    <property type="match status" value="1"/>
</dbReference>
<protein>
    <submittedName>
        <fullName evidence="1">Bifunctional 3-demethylubiquinone-9 3-methyltransferase/ 2-octaprenyl-6-hydroxy phenol methylase</fullName>
    </submittedName>
</protein>
<reference evidence="1 2" key="1">
    <citation type="submission" date="2019-08" db="EMBL/GenBank/DDBJ databases">
        <title>Deep-cultivation of Planctomycetes and their phenomic and genomic characterization uncovers novel biology.</title>
        <authorList>
            <person name="Wiegand S."/>
            <person name="Jogler M."/>
            <person name="Boedeker C."/>
            <person name="Pinto D."/>
            <person name="Vollmers J."/>
            <person name="Rivas-Marin E."/>
            <person name="Kohn T."/>
            <person name="Peeters S.H."/>
            <person name="Heuer A."/>
            <person name="Rast P."/>
            <person name="Oberbeckmann S."/>
            <person name="Bunk B."/>
            <person name="Jeske O."/>
            <person name="Meyerdierks A."/>
            <person name="Storesund J.E."/>
            <person name="Kallscheuer N."/>
            <person name="Luecker S."/>
            <person name="Lage O.M."/>
            <person name="Pohl T."/>
            <person name="Merkel B.J."/>
            <person name="Hornburger P."/>
            <person name="Mueller R.-W."/>
            <person name="Bruemmer F."/>
            <person name="Labrenz M."/>
            <person name="Spormann A.M."/>
            <person name="Op den Camp H."/>
            <person name="Overmann J."/>
            <person name="Amann R."/>
            <person name="Jetten M.S.M."/>
            <person name="Mascher T."/>
            <person name="Medema M.H."/>
            <person name="Devos D.P."/>
            <person name="Kaster A.-K."/>
            <person name="Ovreas L."/>
            <person name="Rohde M."/>
            <person name="Galperin M.Y."/>
            <person name="Jogler C."/>
        </authorList>
    </citation>
    <scope>NUCLEOTIDE SEQUENCE [LARGE SCALE GENOMIC DNA]</scope>
    <source>
        <strain evidence="1 2">OJF2</strain>
    </source>
</reference>
<evidence type="ECO:0000313" key="2">
    <source>
        <dbReference type="Proteomes" id="UP000324233"/>
    </source>
</evidence>
<evidence type="ECO:0000313" key="1">
    <source>
        <dbReference type="EMBL" id="QEH38291.1"/>
    </source>
</evidence>
<dbReference type="Proteomes" id="UP000324233">
    <property type="component" value="Chromosome"/>
</dbReference>
<dbReference type="OrthoDB" id="9790457at2"/>
<dbReference type="GO" id="GO:0032259">
    <property type="term" value="P:methylation"/>
    <property type="evidence" value="ECO:0007669"/>
    <property type="project" value="UniProtKB-KW"/>
</dbReference>
<proteinExistence type="predicted"/>
<dbReference type="CDD" id="cd02440">
    <property type="entry name" value="AdoMet_MTases"/>
    <property type="match status" value="1"/>
</dbReference>
<gene>
    <name evidence="1" type="ORF">OJF2_68890</name>
</gene>
<keyword evidence="2" id="KW-1185">Reference proteome</keyword>